<organism evidence="1 2">
    <name type="scientific">Siminovitchia terrae</name>
    <name type="common">Bacillus terrae</name>
    <dbReference type="NCBI Taxonomy" id="1914933"/>
    <lineage>
        <taxon>Bacteria</taxon>
        <taxon>Bacillati</taxon>
        <taxon>Bacillota</taxon>
        <taxon>Bacilli</taxon>
        <taxon>Bacillales</taxon>
        <taxon>Bacillaceae</taxon>
        <taxon>Siminovitchia</taxon>
    </lineage>
</organism>
<accession>A0ABQ4KX26</accession>
<reference evidence="1 2" key="1">
    <citation type="submission" date="2021-03" db="EMBL/GenBank/DDBJ databases">
        <title>Antimicrobial resistance genes in bacteria isolated from Japanese honey, and their potential for conferring macrolide and lincosamide resistance in the American foulbrood pathogen Paenibacillus larvae.</title>
        <authorList>
            <person name="Okamoto M."/>
            <person name="Kumagai M."/>
            <person name="Kanamori H."/>
            <person name="Takamatsu D."/>
        </authorList>
    </citation>
    <scope>NUCLEOTIDE SEQUENCE [LARGE SCALE GENOMIC DNA]</scope>
    <source>
        <strain evidence="1 2">J6TS1</strain>
    </source>
</reference>
<dbReference type="Proteomes" id="UP000680670">
    <property type="component" value="Unassembled WGS sequence"/>
</dbReference>
<name>A0ABQ4KX26_SIMTE</name>
<comment type="caution">
    <text evidence="1">The sequence shown here is derived from an EMBL/GenBank/DDBJ whole genome shotgun (WGS) entry which is preliminary data.</text>
</comment>
<sequence>MASQEEKLQNTKGRSDMEMPWAAWNGELKINWDVTKELFGEGYVLTMEA</sequence>
<dbReference type="EMBL" id="BORJ01000004">
    <property type="protein sequence ID" value="GIN96189.1"/>
    <property type="molecule type" value="Genomic_DNA"/>
</dbReference>
<protein>
    <submittedName>
        <fullName evidence="1">Uncharacterized protein</fullName>
    </submittedName>
</protein>
<evidence type="ECO:0000313" key="2">
    <source>
        <dbReference type="Proteomes" id="UP000680670"/>
    </source>
</evidence>
<gene>
    <name evidence="1" type="ORF">J6TS1_20590</name>
</gene>
<keyword evidence="2" id="KW-1185">Reference proteome</keyword>
<proteinExistence type="predicted"/>
<evidence type="ECO:0000313" key="1">
    <source>
        <dbReference type="EMBL" id="GIN96189.1"/>
    </source>
</evidence>